<feature type="transmembrane region" description="Helical" evidence="8">
    <location>
        <begin position="94"/>
        <end position="114"/>
    </location>
</feature>
<feature type="domain" description="CstA N-terminal" evidence="9">
    <location>
        <begin position="35"/>
        <end position="589"/>
    </location>
</feature>
<comment type="subcellular location">
    <subcellularLocation>
        <location evidence="1">Cell membrane</location>
        <topology evidence="1">Multi-pass membrane protein</topology>
    </subcellularLocation>
</comment>
<feature type="transmembrane region" description="Helical" evidence="8">
    <location>
        <begin position="34"/>
        <end position="53"/>
    </location>
</feature>
<keyword evidence="3" id="KW-0813">Transport</keyword>
<keyword evidence="11" id="KW-1185">Reference proteome</keyword>
<dbReference type="AlphaFoldDB" id="A0AAV4LKI9"/>
<feature type="transmembrane region" description="Helical" evidence="8">
    <location>
        <begin position="571"/>
        <end position="595"/>
    </location>
</feature>
<evidence type="ECO:0000313" key="10">
    <source>
        <dbReference type="EMBL" id="GIM48256.1"/>
    </source>
</evidence>
<protein>
    <submittedName>
        <fullName evidence="10">Carbon starvation protein A</fullName>
    </submittedName>
</protein>
<dbReference type="InterPro" id="IPR051605">
    <property type="entry name" value="CstA"/>
</dbReference>
<organism evidence="10 11">
    <name type="scientific">Collibacillus ludicampi</name>
    <dbReference type="NCBI Taxonomy" id="2771369"/>
    <lineage>
        <taxon>Bacteria</taxon>
        <taxon>Bacillati</taxon>
        <taxon>Bacillota</taxon>
        <taxon>Bacilli</taxon>
        <taxon>Bacillales</taxon>
        <taxon>Alicyclobacillaceae</taxon>
        <taxon>Collibacillus</taxon>
    </lineage>
</organism>
<evidence type="ECO:0000256" key="5">
    <source>
        <dbReference type="ARBA" id="ARBA00022692"/>
    </source>
</evidence>
<feature type="transmembrane region" description="Helical" evidence="8">
    <location>
        <begin position="192"/>
        <end position="211"/>
    </location>
</feature>
<dbReference type="PANTHER" id="PTHR30252">
    <property type="entry name" value="INNER MEMBRANE PEPTIDE TRANSPORTER"/>
    <property type="match status" value="1"/>
</dbReference>
<sequence length="683" mass="73676">MSKRLLSIVVWTIISVLGALAFATLAWHKGETVSAAWMIIAAVCTYSIGYRFYSKFIAYRVFQLNDGRATPAEVVNDGKDFVPTNKWILFGHHFAAIAGAGPLVGPILAAQMGYLPGTLWILIGVLLGGAVQDFVVLMGSMRRNGKSLGQMAKEEIGPVSGIIGSIGIISIMIILIAVLAMVVVNALKGSPWGTFTIAMTIPIAIIMGIYMRFVRPGRVLEGSFIGFVLLMFALYLGQKVAASPLAAYFTFDGKTLAILMMIYGFIASVLPVWLLLAPRDYLSSFLKVGTIFILALGILIVLPDLKMPAISRFVDGTGPVFAGPLFPFLFITIACGAISGFHSLVSSGTTPKMLEKESHSRMIGYGGMLMESAVAIMAMIAATALEPGIYFAMNSPAAVIGTDVAKAASVISNWGFAVTPEQITQLTHEIGEKSLLSRTGGAPTLAVGMAVIFSKFMGGFTAFWYHFAILFEAVFILTTIDAGTRIGRFMIQDLLGNVWKDFGRTEDIRYNIIASALIVLGWGYFLYQGVTDPFGGINSLWALFGIANQMLAGIAFAVATTILIKMGKARYAWVTLLPMAWLLTTTLGAGLMKIFSSDVQIGFLAHANKFQQAIESGKVLAPAKSMAQMQQIVFNDRLDALVTGIFIVVVVLVVLDSIRVWYNILSDKQKPVLHEAPFVPSNI</sequence>
<proteinExistence type="inferred from homology"/>
<feature type="transmembrane region" description="Helical" evidence="8">
    <location>
        <begin position="362"/>
        <end position="385"/>
    </location>
</feature>
<feature type="transmembrane region" description="Helical" evidence="8">
    <location>
        <begin position="120"/>
        <end position="141"/>
    </location>
</feature>
<reference evidence="10" key="1">
    <citation type="journal article" date="2023" name="Int. J. Syst. Evol. Microbiol.">
        <title>Collibacillus ludicampi gen. nov., sp. nov., a new soil bacterium of the family Alicyclobacillaceae.</title>
        <authorList>
            <person name="Jojima T."/>
            <person name="Ioku Y."/>
            <person name="Fukuta Y."/>
            <person name="Shirasaka N."/>
            <person name="Matsumura Y."/>
            <person name="Mori M."/>
        </authorList>
    </citation>
    <scope>NUCLEOTIDE SEQUENCE</scope>
    <source>
        <strain evidence="10">TP075</strain>
    </source>
</reference>
<evidence type="ECO:0000256" key="4">
    <source>
        <dbReference type="ARBA" id="ARBA00022475"/>
    </source>
</evidence>
<feature type="transmembrane region" description="Helical" evidence="8">
    <location>
        <begin position="539"/>
        <end position="564"/>
    </location>
</feature>
<evidence type="ECO:0000256" key="8">
    <source>
        <dbReference type="SAM" id="Phobius"/>
    </source>
</evidence>
<evidence type="ECO:0000259" key="9">
    <source>
        <dbReference type="Pfam" id="PF02554"/>
    </source>
</evidence>
<dbReference type="InterPro" id="IPR003706">
    <property type="entry name" value="CstA_N"/>
</dbReference>
<keyword evidence="7 8" id="KW-0472">Membrane</keyword>
<feature type="transmembrane region" description="Helical" evidence="8">
    <location>
        <begin position="463"/>
        <end position="487"/>
    </location>
</feature>
<name>A0AAV4LKI9_9BACL</name>
<dbReference type="GO" id="GO:0005886">
    <property type="term" value="C:plasma membrane"/>
    <property type="evidence" value="ECO:0007669"/>
    <property type="project" value="UniProtKB-SubCell"/>
</dbReference>
<feature type="transmembrane region" description="Helical" evidence="8">
    <location>
        <begin position="5"/>
        <end position="28"/>
    </location>
</feature>
<feature type="transmembrane region" description="Helical" evidence="8">
    <location>
        <begin position="508"/>
        <end position="527"/>
    </location>
</feature>
<dbReference type="PANTHER" id="PTHR30252:SF3">
    <property type="entry name" value="PYRUVATE_PROTON SYMPORTER BTST"/>
    <property type="match status" value="1"/>
</dbReference>
<feature type="transmembrane region" description="Helical" evidence="8">
    <location>
        <begin position="640"/>
        <end position="662"/>
    </location>
</feature>
<gene>
    <name evidence="10" type="ORF">DNHGIG_38050</name>
</gene>
<comment type="similarity">
    <text evidence="2">Belongs to the peptide transporter carbon starvation (CstA) (TC 2.A.114) family.</text>
</comment>
<evidence type="ECO:0000256" key="7">
    <source>
        <dbReference type="ARBA" id="ARBA00023136"/>
    </source>
</evidence>
<feature type="transmembrane region" description="Helical" evidence="8">
    <location>
        <begin position="322"/>
        <end position="341"/>
    </location>
</feature>
<dbReference type="EMBL" id="BOQE01000001">
    <property type="protein sequence ID" value="GIM48256.1"/>
    <property type="molecule type" value="Genomic_DNA"/>
</dbReference>
<evidence type="ECO:0000313" key="11">
    <source>
        <dbReference type="Proteomes" id="UP001057291"/>
    </source>
</evidence>
<dbReference type="GO" id="GO:0009267">
    <property type="term" value="P:cellular response to starvation"/>
    <property type="evidence" value="ECO:0007669"/>
    <property type="project" value="InterPro"/>
</dbReference>
<feature type="transmembrane region" description="Helical" evidence="8">
    <location>
        <begin position="284"/>
        <end position="302"/>
    </location>
</feature>
<evidence type="ECO:0000256" key="1">
    <source>
        <dbReference type="ARBA" id="ARBA00004651"/>
    </source>
</evidence>
<evidence type="ECO:0000256" key="3">
    <source>
        <dbReference type="ARBA" id="ARBA00022448"/>
    </source>
</evidence>
<evidence type="ECO:0000256" key="6">
    <source>
        <dbReference type="ARBA" id="ARBA00022989"/>
    </source>
</evidence>
<dbReference type="Proteomes" id="UP001057291">
    <property type="component" value="Unassembled WGS sequence"/>
</dbReference>
<keyword evidence="5 8" id="KW-0812">Transmembrane</keyword>
<keyword evidence="6 8" id="KW-1133">Transmembrane helix</keyword>
<dbReference type="Pfam" id="PF02554">
    <property type="entry name" value="CstA"/>
    <property type="match status" value="1"/>
</dbReference>
<feature type="transmembrane region" description="Helical" evidence="8">
    <location>
        <begin position="256"/>
        <end position="277"/>
    </location>
</feature>
<keyword evidence="4" id="KW-1003">Cell membrane</keyword>
<accession>A0AAV4LKI9</accession>
<feature type="transmembrane region" description="Helical" evidence="8">
    <location>
        <begin position="218"/>
        <end position="236"/>
    </location>
</feature>
<evidence type="ECO:0000256" key="2">
    <source>
        <dbReference type="ARBA" id="ARBA00007755"/>
    </source>
</evidence>
<dbReference type="RefSeq" id="WP_282201149.1">
    <property type="nucleotide sequence ID" value="NZ_BOQE01000001.1"/>
</dbReference>
<feature type="transmembrane region" description="Helical" evidence="8">
    <location>
        <begin position="162"/>
        <end position="186"/>
    </location>
</feature>
<comment type="caution">
    <text evidence="10">The sequence shown here is derived from an EMBL/GenBank/DDBJ whole genome shotgun (WGS) entry which is preliminary data.</text>
</comment>